<dbReference type="GO" id="GO:0010038">
    <property type="term" value="P:response to metal ion"/>
    <property type="evidence" value="ECO:0007669"/>
    <property type="project" value="InterPro"/>
</dbReference>
<sequence>WSASLGALPAGLESLLRGCSALSVLWMPALLPVASRLLLCPALLSMSSGSPPYQSSLPLGSSYIPGLVFAAFIICPNEKVAKEITRAMVEKRLAACINLIPQVTSIRMEGKDQGRQVPLLIETESSLVPALTNFTK</sequence>
<dbReference type="Gene3D" id="3.30.70.120">
    <property type="match status" value="1"/>
</dbReference>
<evidence type="ECO:0000256" key="1">
    <source>
        <dbReference type="ARBA" id="ARBA00010169"/>
    </source>
</evidence>
<dbReference type="Pfam" id="PF03091">
    <property type="entry name" value="CutA1"/>
    <property type="match status" value="1"/>
</dbReference>
<dbReference type="GO" id="GO:0005507">
    <property type="term" value="F:copper ion binding"/>
    <property type="evidence" value="ECO:0007669"/>
    <property type="project" value="TreeGrafter"/>
</dbReference>
<dbReference type="InParanoid" id="H0XMB6"/>
<proteinExistence type="inferred from homology"/>
<evidence type="ECO:0000313" key="5">
    <source>
        <dbReference type="Proteomes" id="UP000005225"/>
    </source>
</evidence>
<dbReference type="STRING" id="30611.ENSOGAP00000017256"/>
<evidence type="ECO:0000256" key="2">
    <source>
        <dbReference type="ARBA" id="ARBA00011233"/>
    </source>
</evidence>
<dbReference type="InterPro" id="IPR015867">
    <property type="entry name" value="N-reg_PII/ATP_PRibTrfase_C"/>
</dbReference>
<evidence type="ECO:0000313" key="4">
    <source>
        <dbReference type="Ensembl" id="ENSOGAP00000017256.1"/>
    </source>
</evidence>
<dbReference type="GeneTree" id="ENSGT00390000017030"/>
<reference evidence="5" key="1">
    <citation type="submission" date="2011-03" db="EMBL/GenBank/DDBJ databases">
        <title>Version 3 of the genome sequence of Otolemur garnettii (Bushbaby).</title>
        <authorList>
            <consortium name="The Broad Institute Genome Sequencing Platform"/>
            <person name="Di Palma F."/>
            <person name="Johnson J."/>
            <person name="Lander E.S."/>
            <person name="Lindblad-Toh K."/>
            <person name="Jaffe D.B."/>
            <person name="Gnerre S."/>
            <person name="MacCallum I."/>
            <person name="Przybylski D."/>
            <person name="Ribeiro F.J."/>
            <person name="Burton J.N."/>
            <person name="Walker B.J."/>
            <person name="Sharpe T."/>
            <person name="Hall G."/>
        </authorList>
    </citation>
    <scope>NUCLEOTIDE SEQUENCE [LARGE SCALE GENOMIC DNA]</scope>
</reference>
<protein>
    <recommendedName>
        <fullName evidence="6">CutA divalent cation tolerance homolog</fullName>
    </recommendedName>
</protein>
<evidence type="ECO:0000256" key="3">
    <source>
        <dbReference type="ARBA" id="ARBA00022729"/>
    </source>
</evidence>
<dbReference type="EMBL" id="AAQR03144426">
    <property type="status" value="NOT_ANNOTATED_CDS"/>
    <property type="molecule type" value="Genomic_DNA"/>
</dbReference>
<reference evidence="4" key="2">
    <citation type="submission" date="2025-08" db="UniProtKB">
        <authorList>
            <consortium name="Ensembl"/>
        </authorList>
    </citation>
    <scope>IDENTIFICATION</scope>
</reference>
<dbReference type="SUPFAM" id="SSF54913">
    <property type="entry name" value="GlnB-like"/>
    <property type="match status" value="1"/>
</dbReference>
<comment type="similarity">
    <text evidence="1">Belongs to the CutA family.</text>
</comment>
<dbReference type="PANTHER" id="PTHR23419:SF1">
    <property type="entry name" value="PROTEIN CUTA"/>
    <property type="match status" value="1"/>
</dbReference>
<dbReference type="PANTHER" id="PTHR23419">
    <property type="entry name" value="DIVALENT CATION TOLERANCE CUTA-RELATED"/>
    <property type="match status" value="1"/>
</dbReference>
<dbReference type="HOGENOM" id="CLU_098807_1_1_1"/>
<name>H0XMB6_OTOGA</name>
<dbReference type="Proteomes" id="UP000005225">
    <property type="component" value="Unassembled WGS sequence"/>
</dbReference>
<comment type="subunit">
    <text evidence="2">Homotrimer.</text>
</comment>
<keyword evidence="5" id="KW-1185">Reference proteome</keyword>
<reference evidence="4" key="3">
    <citation type="submission" date="2025-09" db="UniProtKB">
        <authorList>
            <consortium name="Ensembl"/>
        </authorList>
    </citation>
    <scope>IDENTIFICATION</scope>
</reference>
<dbReference type="Ensembl" id="ENSOGAT00000029071.1">
    <property type="protein sequence ID" value="ENSOGAP00000017256.1"/>
    <property type="gene ID" value="ENSOGAG00000024283.1"/>
</dbReference>
<organism evidence="4 5">
    <name type="scientific">Otolemur garnettii</name>
    <name type="common">Small-eared galago</name>
    <name type="synonym">Garnett's greater bushbaby</name>
    <dbReference type="NCBI Taxonomy" id="30611"/>
    <lineage>
        <taxon>Eukaryota</taxon>
        <taxon>Metazoa</taxon>
        <taxon>Chordata</taxon>
        <taxon>Craniata</taxon>
        <taxon>Vertebrata</taxon>
        <taxon>Euteleostomi</taxon>
        <taxon>Mammalia</taxon>
        <taxon>Eutheria</taxon>
        <taxon>Euarchontoglires</taxon>
        <taxon>Primates</taxon>
        <taxon>Strepsirrhini</taxon>
        <taxon>Lorisiformes</taxon>
        <taxon>Galagidae</taxon>
        <taxon>Otolemur</taxon>
    </lineage>
</organism>
<dbReference type="AlphaFoldDB" id="H0XMB6"/>
<dbReference type="InterPro" id="IPR011322">
    <property type="entry name" value="N-reg_PII-like_a/b"/>
</dbReference>
<dbReference type="eggNOG" id="KOG3338">
    <property type="taxonomic scope" value="Eukaryota"/>
</dbReference>
<evidence type="ECO:0008006" key="6">
    <source>
        <dbReference type="Google" id="ProtNLM"/>
    </source>
</evidence>
<dbReference type="InterPro" id="IPR004323">
    <property type="entry name" value="Ion_tolerance_CutA"/>
</dbReference>
<accession>H0XMB6</accession>
<keyword evidence="3" id="KW-0732">Signal</keyword>